<proteinExistence type="predicted"/>
<dbReference type="Pfam" id="PF16472">
    <property type="entry name" value="DUF5050"/>
    <property type="match status" value="1"/>
</dbReference>
<dbReference type="SUPFAM" id="SSF69304">
    <property type="entry name" value="Tricorn protease N-terminal domain"/>
    <property type="match status" value="1"/>
</dbReference>
<dbReference type="Proteomes" id="UP000198597">
    <property type="component" value="Unassembled WGS sequence"/>
</dbReference>
<reference evidence="3 4" key="1">
    <citation type="submission" date="2016-10" db="EMBL/GenBank/DDBJ databases">
        <authorList>
            <person name="de Groot N.N."/>
        </authorList>
    </citation>
    <scope>NUCLEOTIDE SEQUENCE [LARGE SCALE GENOMIC DNA]</scope>
    <source>
        <strain evidence="3 4">DSM 12272</strain>
    </source>
</reference>
<protein>
    <recommendedName>
        <fullName evidence="2">Prolow-density lipoprotein receptor-related protein 1-like beta-propeller domain-containing protein</fullName>
    </recommendedName>
</protein>
<dbReference type="AlphaFoldDB" id="A0A1H0TC61"/>
<name>A0A1H0TC61_9CLOT</name>
<feature type="chain" id="PRO_5011764865" description="Prolow-density lipoprotein receptor-related protein 1-like beta-propeller domain-containing protein" evidence="1">
    <location>
        <begin position="25"/>
        <end position="328"/>
    </location>
</feature>
<dbReference type="EMBL" id="FNJM01000006">
    <property type="protein sequence ID" value="SDP51643.1"/>
    <property type="molecule type" value="Genomic_DNA"/>
</dbReference>
<evidence type="ECO:0000313" key="4">
    <source>
        <dbReference type="Proteomes" id="UP000198597"/>
    </source>
</evidence>
<dbReference type="OrthoDB" id="1931397at2"/>
<keyword evidence="4" id="KW-1185">Reference proteome</keyword>
<gene>
    <name evidence="3" type="ORF">SAMN04488529_106197</name>
</gene>
<keyword evidence="1" id="KW-0732">Signal</keyword>
<evidence type="ECO:0000313" key="3">
    <source>
        <dbReference type="EMBL" id="SDP51643.1"/>
    </source>
</evidence>
<dbReference type="InterPro" id="IPR032485">
    <property type="entry name" value="LRP1-like_beta_prop"/>
</dbReference>
<accession>A0A1H0TC61</accession>
<feature type="signal peptide" evidence="1">
    <location>
        <begin position="1"/>
        <end position="24"/>
    </location>
</feature>
<dbReference type="STRING" id="94869.SAMN04488529_106197"/>
<evidence type="ECO:0000259" key="2">
    <source>
        <dbReference type="Pfam" id="PF16472"/>
    </source>
</evidence>
<dbReference type="PROSITE" id="PS51257">
    <property type="entry name" value="PROKAR_LIPOPROTEIN"/>
    <property type="match status" value="1"/>
</dbReference>
<feature type="domain" description="Prolow-density lipoprotein receptor-related protein 1-like beta-propeller" evidence="2">
    <location>
        <begin position="109"/>
        <end position="323"/>
    </location>
</feature>
<sequence length="328" mass="36757">MRKKLLLTLLLSSFLLIGCNSNKSSTNTDTLIGVTNDKTSNSSSPTPTLVVTDTAISYSPYLSLGNLIFFPDKENNNRLSTMEEPKASGYINQSNMKDIFEYPIESIAAINDIVYFSNGSDGNTLYSLNYQNNEAKKINNNYALNLTATLDTLYYINKNDNNKLYFYNAKDSTSGIITNDSFGKFIINGDYILYQNLSDKANLYSIKLDGSNKMKLTDVSVDSFIPYESEVLYINSEDNNTLYRTNPSTRKTNRLTLVHGENLKISDKKAFIIDNDSSNRLSSLTIDFGKNTASTSKLTDDAINNYFPTQKGIFLEKSPDVNKSFILK</sequence>
<evidence type="ECO:0000256" key="1">
    <source>
        <dbReference type="SAM" id="SignalP"/>
    </source>
</evidence>
<organism evidence="3 4">
    <name type="scientific">Clostridium gasigenes</name>
    <dbReference type="NCBI Taxonomy" id="94869"/>
    <lineage>
        <taxon>Bacteria</taxon>
        <taxon>Bacillati</taxon>
        <taxon>Bacillota</taxon>
        <taxon>Clostridia</taxon>
        <taxon>Eubacteriales</taxon>
        <taxon>Clostridiaceae</taxon>
        <taxon>Clostridium</taxon>
    </lineage>
</organism>